<reference evidence="2 3" key="1">
    <citation type="submission" date="2020-01" db="EMBL/GenBank/DDBJ databases">
        <authorList>
            <person name="Gupta K D."/>
        </authorList>
    </citation>
    <scope>NUCLEOTIDE SEQUENCE [LARGE SCALE GENOMIC DNA]</scope>
</reference>
<evidence type="ECO:0000256" key="1">
    <source>
        <dbReference type="SAM" id="MobiDB-lite"/>
    </source>
</evidence>
<comment type="caution">
    <text evidence="2">The sequence shown here is derived from an EMBL/GenBank/DDBJ whole genome shotgun (WGS) entry which is preliminary data.</text>
</comment>
<gene>
    <name evidence="2" type="ORF">AAE3_LOCUS13511</name>
</gene>
<protein>
    <submittedName>
        <fullName evidence="2">Uncharacterized protein</fullName>
    </submittedName>
</protein>
<name>A0A8S0X9G7_CYCAE</name>
<dbReference type="AlphaFoldDB" id="A0A8S0X9G7"/>
<sequence>MSAHNDSEAAADGCAVAEQAERADSAQQFNLVDADDLGPKSEDELKDAGYDTPFSVTIAPQPASTNPAATFKPATPAPAICPVQDATTAATATSQK</sequence>
<proteinExistence type="predicted"/>
<dbReference type="EMBL" id="CACVBS010000103">
    <property type="protein sequence ID" value="CAA7271263.1"/>
    <property type="molecule type" value="Genomic_DNA"/>
</dbReference>
<feature type="region of interest" description="Disordered" evidence="1">
    <location>
        <begin position="1"/>
        <end position="71"/>
    </location>
</feature>
<accession>A0A8S0X9G7</accession>
<dbReference type="Proteomes" id="UP000467700">
    <property type="component" value="Unassembled WGS sequence"/>
</dbReference>
<organism evidence="2 3">
    <name type="scientific">Cyclocybe aegerita</name>
    <name type="common">Black poplar mushroom</name>
    <name type="synonym">Agrocybe aegerita</name>
    <dbReference type="NCBI Taxonomy" id="1973307"/>
    <lineage>
        <taxon>Eukaryota</taxon>
        <taxon>Fungi</taxon>
        <taxon>Dikarya</taxon>
        <taxon>Basidiomycota</taxon>
        <taxon>Agaricomycotina</taxon>
        <taxon>Agaricomycetes</taxon>
        <taxon>Agaricomycetidae</taxon>
        <taxon>Agaricales</taxon>
        <taxon>Agaricineae</taxon>
        <taxon>Bolbitiaceae</taxon>
        <taxon>Cyclocybe</taxon>
    </lineage>
</organism>
<keyword evidence="3" id="KW-1185">Reference proteome</keyword>
<evidence type="ECO:0000313" key="2">
    <source>
        <dbReference type="EMBL" id="CAA7271263.1"/>
    </source>
</evidence>
<evidence type="ECO:0000313" key="3">
    <source>
        <dbReference type="Proteomes" id="UP000467700"/>
    </source>
</evidence>
<feature type="compositionally biased region" description="Basic and acidic residues" evidence="1">
    <location>
        <begin position="37"/>
        <end position="49"/>
    </location>
</feature>